<evidence type="ECO:0000256" key="5">
    <source>
        <dbReference type="ARBA" id="ARBA00012143"/>
    </source>
</evidence>
<keyword evidence="9" id="KW-0627">Porphyrin biosynthesis</keyword>
<accession>A0A9X3TNZ2</accession>
<keyword evidence="7 10" id="KW-0663">Pyridoxal phosphate</keyword>
<gene>
    <name evidence="11" type="ORF">O3V59_06680</name>
</gene>
<dbReference type="CDD" id="cd00610">
    <property type="entry name" value="OAT_like"/>
    <property type="match status" value="1"/>
</dbReference>
<dbReference type="InterPro" id="IPR015422">
    <property type="entry name" value="PyrdxlP-dep_Trfase_small"/>
</dbReference>
<comment type="catalytic activity">
    <reaction evidence="1">
        <text>(S)-4-amino-5-oxopentanoate = 5-aminolevulinate</text>
        <dbReference type="Rhea" id="RHEA:14265"/>
        <dbReference type="ChEBI" id="CHEBI:57501"/>
        <dbReference type="ChEBI" id="CHEBI:356416"/>
        <dbReference type="EC" id="5.4.3.8"/>
    </reaction>
</comment>
<dbReference type="EMBL" id="JAPYYP010000005">
    <property type="protein sequence ID" value="MDA5108037.1"/>
    <property type="molecule type" value="Genomic_DNA"/>
</dbReference>
<comment type="cofactor">
    <cofactor evidence="2">
        <name>pyridoxal 5'-phosphate</name>
        <dbReference type="ChEBI" id="CHEBI:597326"/>
    </cofactor>
</comment>
<evidence type="ECO:0000256" key="10">
    <source>
        <dbReference type="RuleBase" id="RU003560"/>
    </source>
</evidence>
<dbReference type="InterPro" id="IPR015421">
    <property type="entry name" value="PyrdxlP-dep_Trfase_major"/>
</dbReference>
<evidence type="ECO:0000256" key="7">
    <source>
        <dbReference type="ARBA" id="ARBA00022898"/>
    </source>
</evidence>
<dbReference type="GO" id="GO:0008483">
    <property type="term" value="F:transaminase activity"/>
    <property type="evidence" value="ECO:0007669"/>
    <property type="project" value="UniProtKB-KW"/>
</dbReference>
<evidence type="ECO:0000256" key="6">
    <source>
        <dbReference type="ARBA" id="ARBA00022490"/>
    </source>
</evidence>
<evidence type="ECO:0000313" key="12">
    <source>
        <dbReference type="Proteomes" id="UP001151071"/>
    </source>
</evidence>
<dbReference type="Gene3D" id="3.90.1150.10">
    <property type="entry name" value="Aspartate Aminotransferase, domain 1"/>
    <property type="match status" value="1"/>
</dbReference>
<dbReference type="SUPFAM" id="SSF53383">
    <property type="entry name" value="PLP-dependent transferases"/>
    <property type="match status" value="1"/>
</dbReference>
<dbReference type="Proteomes" id="UP001151071">
    <property type="component" value="Unassembled WGS sequence"/>
</dbReference>
<dbReference type="AlphaFoldDB" id="A0A9X3TNZ2"/>
<dbReference type="FunFam" id="3.40.640.10:FF:000021">
    <property type="entry name" value="Glutamate-1-semialdehyde 2,1-aminomutase"/>
    <property type="match status" value="1"/>
</dbReference>
<name>A0A9X3TNZ2_9BACL</name>
<keyword evidence="12" id="KW-1185">Reference proteome</keyword>
<dbReference type="InterPro" id="IPR049704">
    <property type="entry name" value="Aminotrans_3_PPA_site"/>
</dbReference>
<dbReference type="GO" id="GO:0006779">
    <property type="term" value="P:porphyrin-containing compound biosynthetic process"/>
    <property type="evidence" value="ECO:0007669"/>
    <property type="project" value="UniProtKB-KW"/>
</dbReference>
<dbReference type="Gene3D" id="3.40.640.10">
    <property type="entry name" value="Type I PLP-dependent aspartate aminotransferase-like (Major domain)"/>
    <property type="match status" value="1"/>
</dbReference>
<dbReference type="Pfam" id="PF00202">
    <property type="entry name" value="Aminotran_3"/>
    <property type="match status" value="1"/>
</dbReference>
<proteinExistence type="inferred from homology"/>
<evidence type="ECO:0000256" key="3">
    <source>
        <dbReference type="ARBA" id="ARBA00004819"/>
    </source>
</evidence>
<evidence type="ECO:0000256" key="9">
    <source>
        <dbReference type="ARBA" id="ARBA00023244"/>
    </source>
</evidence>
<dbReference type="PANTHER" id="PTHR43713:SF3">
    <property type="entry name" value="GLUTAMATE-1-SEMIALDEHYDE 2,1-AMINOMUTASE 1, CHLOROPLASTIC-RELATED"/>
    <property type="match status" value="1"/>
</dbReference>
<evidence type="ECO:0000256" key="1">
    <source>
        <dbReference type="ARBA" id="ARBA00001579"/>
    </source>
</evidence>
<dbReference type="EC" id="5.4.3.8" evidence="5"/>
<evidence type="ECO:0000256" key="2">
    <source>
        <dbReference type="ARBA" id="ARBA00001933"/>
    </source>
</evidence>
<reference evidence="11" key="1">
    <citation type="submission" date="2022-12" db="EMBL/GenBank/DDBJ databases">
        <title>Draft genome sequence of the thermophilic strain Brevibacillus thermoruber HT42, isolated from Los Humeros, Puebla, Mexico, with biotechnological potential.</title>
        <authorList>
            <person name="Lara Sanchez J."/>
            <person name="Solis Palacios R."/>
            <person name="Bustos Baena A.S."/>
            <person name="Ruz Baez A.E."/>
            <person name="Espinosa Luna G."/>
            <person name="Oliart Ros R.M."/>
        </authorList>
    </citation>
    <scope>NUCLEOTIDE SEQUENCE</scope>
    <source>
        <strain evidence="11">HT42</strain>
    </source>
</reference>
<comment type="caution">
    <text evidence="11">The sequence shown here is derived from an EMBL/GenBank/DDBJ whole genome shotgun (WGS) entry which is preliminary data.</text>
</comment>
<evidence type="ECO:0000256" key="8">
    <source>
        <dbReference type="ARBA" id="ARBA00023235"/>
    </source>
</evidence>
<sequence>MNLSSLQQHYREKRPKSAAFFEQAHTLIAGGVNGNLRYYHPFPITFEKAQNAWLYDLDGHGYVDYLLSYGALLLGHGHPVVQKAIQQVWDQQGTSSFGATHPMELEMAQELAGLYPSFEEVRFTNSGLEATLFALRLAMAYTGKTHIAKFEGHYHGAHDHVLVSVNPTIDRVGDQSSPASVPESLGTPDYYLRHTVVLPFNDWDACEKIVTEKKDQIAAVIVEPMQSGYIPADRQFMANLRELTDRLGIILIFDEVKTGFRVSLGGAQDYYGVQPDLTALGKVVGGGFPIGVVGGKRRLLEMCSPLRSSNRHEVVFHSGTFNGNPISLAAGLATIRYLKEPGRFESLVQRTHQLRDGIHELARQYRIPVKTVGVGTIFNVLATEAEVRNYRDLGANRHELRLALDYLLMDHGVYSKPLNRFSMSDAHGPAEIQATLDAFEKSFAALGQFVTV</sequence>
<evidence type="ECO:0000313" key="11">
    <source>
        <dbReference type="EMBL" id="MDA5108037.1"/>
    </source>
</evidence>
<keyword evidence="6" id="KW-0963">Cytoplasm</keyword>
<keyword evidence="11" id="KW-0808">Transferase</keyword>
<dbReference type="PANTHER" id="PTHR43713">
    <property type="entry name" value="GLUTAMATE-1-SEMIALDEHYDE 2,1-AMINOMUTASE"/>
    <property type="match status" value="1"/>
</dbReference>
<protein>
    <recommendedName>
        <fullName evidence="5">glutamate-1-semialdehyde 2,1-aminomutase</fullName>
        <ecNumber evidence="5">5.4.3.8</ecNumber>
    </recommendedName>
</protein>
<dbReference type="GO" id="GO:0030170">
    <property type="term" value="F:pyridoxal phosphate binding"/>
    <property type="evidence" value="ECO:0007669"/>
    <property type="project" value="InterPro"/>
</dbReference>
<comment type="similarity">
    <text evidence="4">Belongs to the class-III pyridoxal-phosphate-dependent aminotransferase family. HemL subfamily.</text>
</comment>
<dbReference type="InterPro" id="IPR005814">
    <property type="entry name" value="Aminotrans_3"/>
</dbReference>
<dbReference type="RefSeq" id="WP_271139744.1">
    <property type="nucleotide sequence ID" value="NZ_JAPYYP010000005.1"/>
</dbReference>
<evidence type="ECO:0000256" key="4">
    <source>
        <dbReference type="ARBA" id="ARBA00008981"/>
    </source>
</evidence>
<dbReference type="InterPro" id="IPR015424">
    <property type="entry name" value="PyrdxlP-dep_Trfase"/>
</dbReference>
<dbReference type="NCBIfam" id="NF000818">
    <property type="entry name" value="PRK00062.1"/>
    <property type="match status" value="1"/>
</dbReference>
<organism evidence="11 12">
    <name type="scientific">Brevibacillus thermoruber</name>
    <dbReference type="NCBI Taxonomy" id="33942"/>
    <lineage>
        <taxon>Bacteria</taxon>
        <taxon>Bacillati</taxon>
        <taxon>Bacillota</taxon>
        <taxon>Bacilli</taxon>
        <taxon>Bacillales</taxon>
        <taxon>Paenibacillaceae</taxon>
        <taxon>Brevibacillus</taxon>
    </lineage>
</organism>
<keyword evidence="11" id="KW-0032">Aminotransferase</keyword>
<dbReference type="PROSITE" id="PS00600">
    <property type="entry name" value="AA_TRANSFER_CLASS_3"/>
    <property type="match status" value="1"/>
</dbReference>
<dbReference type="GO" id="GO:0042286">
    <property type="term" value="F:glutamate-1-semialdehyde 2,1-aminomutase activity"/>
    <property type="evidence" value="ECO:0007669"/>
    <property type="project" value="UniProtKB-EC"/>
</dbReference>
<keyword evidence="8" id="KW-0413">Isomerase</keyword>
<comment type="pathway">
    <text evidence="3">Porphyrin-containing compound metabolism; protoporphyrin-IX biosynthesis; 5-aminolevulinate from L-glutamyl-tRNA(Glu): step 2/2.</text>
</comment>